<name>A0ABT6XSY1_9FLAO</name>
<organism evidence="4 5">
    <name type="scientific">Flavobacterium sedimenticola</name>
    <dbReference type="NCBI Taxonomy" id="3043286"/>
    <lineage>
        <taxon>Bacteria</taxon>
        <taxon>Pseudomonadati</taxon>
        <taxon>Bacteroidota</taxon>
        <taxon>Flavobacteriia</taxon>
        <taxon>Flavobacteriales</taxon>
        <taxon>Flavobacteriaceae</taxon>
        <taxon>Flavobacterium</taxon>
    </lineage>
</organism>
<dbReference type="NCBIfam" id="TIGR04183">
    <property type="entry name" value="Por_Secre_tail"/>
    <property type="match status" value="1"/>
</dbReference>
<keyword evidence="5" id="KW-1185">Reference proteome</keyword>
<gene>
    <name evidence="4" type="ORF">QHT84_12145</name>
</gene>
<comment type="caution">
    <text evidence="4">The sequence shown here is derived from an EMBL/GenBank/DDBJ whole genome shotgun (WGS) entry which is preliminary data.</text>
</comment>
<evidence type="ECO:0000256" key="1">
    <source>
        <dbReference type="ARBA" id="ARBA00022729"/>
    </source>
</evidence>
<dbReference type="Pfam" id="PF18962">
    <property type="entry name" value="Por_Secre_tail"/>
    <property type="match status" value="1"/>
</dbReference>
<evidence type="ECO:0000259" key="3">
    <source>
        <dbReference type="Pfam" id="PF18962"/>
    </source>
</evidence>
<protein>
    <submittedName>
        <fullName evidence="4">T9SS type A sorting domain-containing protein</fullName>
    </submittedName>
</protein>
<dbReference type="EMBL" id="JASGBP010000009">
    <property type="protein sequence ID" value="MDI9258166.1"/>
    <property type="molecule type" value="Genomic_DNA"/>
</dbReference>
<evidence type="ECO:0000313" key="4">
    <source>
        <dbReference type="EMBL" id="MDI9258166.1"/>
    </source>
</evidence>
<accession>A0ABT6XSY1</accession>
<evidence type="ECO:0000313" key="5">
    <source>
        <dbReference type="Proteomes" id="UP001230035"/>
    </source>
</evidence>
<dbReference type="InterPro" id="IPR026444">
    <property type="entry name" value="Secre_tail"/>
</dbReference>
<feature type="chain" id="PRO_5047373725" evidence="2">
    <location>
        <begin position="20"/>
        <end position="343"/>
    </location>
</feature>
<reference evidence="4 5" key="1">
    <citation type="submission" date="2023-05" db="EMBL/GenBank/DDBJ databases">
        <title>Flavobacterium sedimenti sp. nov., isolated from the sediment.</title>
        <authorList>
            <person name="Wu N."/>
        </authorList>
    </citation>
    <scope>NUCLEOTIDE SEQUENCE [LARGE SCALE GENOMIC DNA]</scope>
    <source>
        <strain evidence="4 5">YZ-48</strain>
    </source>
</reference>
<dbReference type="Proteomes" id="UP001230035">
    <property type="component" value="Unassembled WGS sequence"/>
</dbReference>
<feature type="signal peptide" evidence="2">
    <location>
        <begin position="1"/>
        <end position="19"/>
    </location>
</feature>
<proteinExistence type="predicted"/>
<sequence length="343" mass="38596">MFKKITLSLCCLVVHTLTAQTNNCSTNPLALQYYTEDIRSLAHEYMWQTQQDTTAIQIPQQHFDFIASKLSAVMELNTAETDSVFNKYCVHDVREIPELKQFIVFIDSTQTWTHAWMNELQITGNPTIDNFMSAHNFTVIDHVELPYESSYGRHYVTIASPIVVNARGVVNWFKAQEGVLTAEQNITYGGAGRLFFYQDGNQSYLSFIHEWSDCGDGCDNMIQWIYAVDQNCSASLFNRSEFHVWDTWPEAPETNCNIALGTPDTATVPSLALYPNPVYDVATLEVTADLVGTTVTVHNTLGQTIKTLPINNTTVTVDLSSLPAGVYYLSTDNRSRTVTLVKR</sequence>
<keyword evidence="1 2" id="KW-0732">Signal</keyword>
<feature type="domain" description="Secretion system C-terminal sorting" evidence="3">
    <location>
        <begin position="273"/>
        <end position="339"/>
    </location>
</feature>
<evidence type="ECO:0000256" key="2">
    <source>
        <dbReference type="SAM" id="SignalP"/>
    </source>
</evidence>
<dbReference type="RefSeq" id="WP_283239832.1">
    <property type="nucleotide sequence ID" value="NZ_JASGBP010000009.1"/>
</dbReference>